<evidence type="ECO:0000256" key="9">
    <source>
        <dbReference type="SAM" id="Phobius"/>
    </source>
</evidence>
<organism evidence="12 13">
    <name type="scientific">Nocardioides zhouii</name>
    <dbReference type="NCBI Taxonomy" id="1168729"/>
    <lineage>
        <taxon>Bacteria</taxon>
        <taxon>Bacillati</taxon>
        <taxon>Actinomycetota</taxon>
        <taxon>Actinomycetes</taxon>
        <taxon>Propionibacteriales</taxon>
        <taxon>Nocardioidaceae</taxon>
        <taxon>Nocardioides</taxon>
    </lineage>
</organism>
<evidence type="ECO:0000256" key="7">
    <source>
        <dbReference type="ARBA" id="ARBA00022989"/>
    </source>
</evidence>
<evidence type="ECO:0000256" key="6">
    <source>
        <dbReference type="ARBA" id="ARBA00022840"/>
    </source>
</evidence>
<dbReference type="PROSITE" id="PS50929">
    <property type="entry name" value="ABC_TM1F"/>
    <property type="match status" value="1"/>
</dbReference>
<dbReference type="OrthoDB" id="9806127at2"/>
<keyword evidence="8 9" id="KW-0472">Membrane</keyword>
<dbReference type="GO" id="GO:0015421">
    <property type="term" value="F:ABC-type oligopeptide transporter activity"/>
    <property type="evidence" value="ECO:0007669"/>
    <property type="project" value="TreeGrafter"/>
</dbReference>
<evidence type="ECO:0000256" key="1">
    <source>
        <dbReference type="ARBA" id="ARBA00004651"/>
    </source>
</evidence>
<dbReference type="AlphaFoldDB" id="A0A4Q2SNM9"/>
<dbReference type="Proteomes" id="UP000291101">
    <property type="component" value="Unassembled WGS sequence"/>
</dbReference>
<dbReference type="FunFam" id="1.20.1560.10:FF:000040">
    <property type="entry name" value="Multidrug ABC transporter ATP-binding protein"/>
    <property type="match status" value="1"/>
</dbReference>
<evidence type="ECO:0000256" key="3">
    <source>
        <dbReference type="ARBA" id="ARBA00022475"/>
    </source>
</evidence>
<dbReference type="InterPro" id="IPR011527">
    <property type="entry name" value="ABC1_TM_dom"/>
</dbReference>
<dbReference type="PROSITE" id="PS50893">
    <property type="entry name" value="ABC_TRANSPORTER_2"/>
    <property type="match status" value="1"/>
</dbReference>
<evidence type="ECO:0000256" key="4">
    <source>
        <dbReference type="ARBA" id="ARBA00022692"/>
    </source>
</evidence>
<feature type="transmembrane region" description="Helical" evidence="9">
    <location>
        <begin position="240"/>
        <end position="260"/>
    </location>
</feature>
<evidence type="ECO:0000256" key="8">
    <source>
        <dbReference type="ARBA" id="ARBA00023136"/>
    </source>
</evidence>
<dbReference type="SMART" id="SM00382">
    <property type="entry name" value="AAA"/>
    <property type="match status" value="1"/>
</dbReference>
<dbReference type="InterPro" id="IPR003439">
    <property type="entry name" value="ABC_transporter-like_ATP-bd"/>
</dbReference>
<evidence type="ECO:0000313" key="13">
    <source>
        <dbReference type="Proteomes" id="UP000291101"/>
    </source>
</evidence>
<keyword evidence="2" id="KW-0813">Transport</keyword>
<dbReference type="InterPro" id="IPR003593">
    <property type="entry name" value="AAA+_ATPase"/>
</dbReference>
<evidence type="ECO:0000259" key="10">
    <source>
        <dbReference type="PROSITE" id="PS50893"/>
    </source>
</evidence>
<keyword evidence="13" id="KW-1185">Reference proteome</keyword>
<dbReference type="RefSeq" id="WP_129428126.1">
    <property type="nucleotide sequence ID" value="NZ_SDWV01000020.1"/>
</dbReference>
<name>A0A4Q2SNM9_9ACTN</name>
<dbReference type="EMBL" id="SDWV01000020">
    <property type="protein sequence ID" value="RYC05800.1"/>
    <property type="molecule type" value="Genomic_DNA"/>
</dbReference>
<evidence type="ECO:0000256" key="2">
    <source>
        <dbReference type="ARBA" id="ARBA00022448"/>
    </source>
</evidence>
<dbReference type="PANTHER" id="PTHR43394:SF1">
    <property type="entry name" value="ATP-BINDING CASSETTE SUB-FAMILY B MEMBER 10, MITOCHONDRIAL"/>
    <property type="match status" value="1"/>
</dbReference>
<keyword evidence="5" id="KW-0547">Nucleotide-binding</keyword>
<dbReference type="PANTHER" id="PTHR43394">
    <property type="entry name" value="ATP-DEPENDENT PERMEASE MDL1, MITOCHONDRIAL"/>
    <property type="match status" value="1"/>
</dbReference>
<dbReference type="Gene3D" id="1.20.1560.10">
    <property type="entry name" value="ABC transporter type 1, transmembrane domain"/>
    <property type="match status" value="1"/>
</dbReference>
<dbReference type="SUPFAM" id="SSF52540">
    <property type="entry name" value="P-loop containing nucleoside triphosphate hydrolases"/>
    <property type="match status" value="1"/>
</dbReference>
<feature type="domain" description="ABC transmembrane type-1" evidence="11">
    <location>
        <begin position="18"/>
        <end position="300"/>
    </location>
</feature>
<keyword evidence="6 12" id="KW-0067">ATP-binding</keyword>
<accession>A0A4Q2SNM9</accession>
<dbReference type="Gene3D" id="3.40.50.300">
    <property type="entry name" value="P-loop containing nucleotide triphosphate hydrolases"/>
    <property type="match status" value="1"/>
</dbReference>
<feature type="transmembrane region" description="Helical" evidence="9">
    <location>
        <begin position="127"/>
        <end position="151"/>
    </location>
</feature>
<dbReference type="InterPro" id="IPR017871">
    <property type="entry name" value="ABC_transporter-like_CS"/>
</dbReference>
<keyword evidence="3" id="KW-1003">Cell membrane</keyword>
<feature type="transmembrane region" description="Helical" evidence="9">
    <location>
        <begin position="12"/>
        <end position="34"/>
    </location>
</feature>
<evidence type="ECO:0000313" key="12">
    <source>
        <dbReference type="EMBL" id="RYC05800.1"/>
    </source>
</evidence>
<evidence type="ECO:0000259" key="11">
    <source>
        <dbReference type="PROSITE" id="PS50929"/>
    </source>
</evidence>
<dbReference type="InterPro" id="IPR027417">
    <property type="entry name" value="P-loop_NTPase"/>
</dbReference>
<proteinExistence type="predicted"/>
<dbReference type="InterPro" id="IPR039421">
    <property type="entry name" value="Type_1_exporter"/>
</dbReference>
<dbReference type="CDD" id="cd18548">
    <property type="entry name" value="ABC_6TM_Tm287_like"/>
    <property type="match status" value="1"/>
</dbReference>
<feature type="transmembrane region" description="Helical" evidence="9">
    <location>
        <begin position="54"/>
        <end position="78"/>
    </location>
</feature>
<keyword evidence="4 9" id="KW-0812">Transmembrane</keyword>
<dbReference type="PROSITE" id="PS00211">
    <property type="entry name" value="ABC_TRANSPORTER_1"/>
    <property type="match status" value="1"/>
</dbReference>
<sequence>MLLRLVRTYLRPYSAPLAVVVALQFVGTMAALYLPSLNADIIDKGVVTGDTGYIVRHGGLMLAVSLVQIICSVIAVWFSARNAMGFGRDLRAAIFHRVGTFSAREVQQFGAPSLITRETNDVQQVQILVLMAGTLLVAAPIMMVGGIIMAAREDVGLSWLVLAVVPVLGVSIGFIVRKMVPSFRLMQERIDEVNRLLREQITGVRVVRAFVREEHEVERFRGANQQLTDVAVRAGRWQAAMFPTVMIVANVATVGVLWFGGHRVENGHMEVGALTAYISYLMQIVMSVMMAMFMLMMVPRASVCADRISEVLDTESSVVPPADPVTDLPRRVSLELDRVTFAYPGADEPVLREVTLTARPGETVAIVGSTGAGKSTLVNLVPRLFDVTGGAVRVGGVDVREIGLDALWSRLGLVPQKAFLFRGTVADNLRYGKPDATEDEMWAALEIAQAKDFVEAMPDGLDAEIAQGGSSLSGGQRQRMAIARAVIRRPDVYLFDDSFSALDLTTDAKLRAALRPVTRDATVVIVAQRVATIRHADRIVVMEDGAVVGTGSHDELLATCSTYQEIVQSQLTAEEVA</sequence>
<dbReference type="InterPro" id="IPR036640">
    <property type="entry name" value="ABC1_TM_sf"/>
</dbReference>
<protein>
    <submittedName>
        <fullName evidence="12">ABC transporter ATP-binding protein</fullName>
    </submittedName>
</protein>
<feature type="transmembrane region" description="Helical" evidence="9">
    <location>
        <begin position="280"/>
        <end position="298"/>
    </location>
</feature>
<dbReference type="Pfam" id="PF00005">
    <property type="entry name" value="ABC_tran"/>
    <property type="match status" value="1"/>
</dbReference>
<comment type="subcellular location">
    <subcellularLocation>
        <location evidence="1">Cell membrane</location>
        <topology evidence="1">Multi-pass membrane protein</topology>
    </subcellularLocation>
</comment>
<dbReference type="GO" id="GO:0016887">
    <property type="term" value="F:ATP hydrolysis activity"/>
    <property type="evidence" value="ECO:0007669"/>
    <property type="project" value="InterPro"/>
</dbReference>
<reference evidence="12 13" key="1">
    <citation type="submission" date="2019-01" db="EMBL/GenBank/DDBJ databases">
        <title>Novel species of Nocardioides.</title>
        <authorList>
            <person name="Liu Q."/>
            <person name="X Y.-H."/>
        </authorList>
    </citation>
    <scope>NUCLEOTIDE SEQUENCE [LARGE SCALE GENOMIC DNA]</scope>
    <source>
        <strain evidence="12 13">HLT2-9</strain>
    </source>
</reference>
<dbReference type="FunFam" id="3.40.50.300:FF:000854">
    <property type="entry name" value="Multidrug ABC transporter ATP-binding protein"/>
    <property type="match status" value="1"/>
</dbReference>
<evidence type="ECO:0000256" key="5">
    <source>
        <dbReference type="ARBA" id="ARBA00022741"/>
    </source>
</evidence>
<dbReference type="SUPFAM" id="SSF90123">
    <property type="entry name" value="ABC transporter transmembrane region"/>
    <property type="match status" value="1"/>
</dbReference>
<keyword evidence="7 9" id="KW-1133">Transmembrane helix</keyword>
<dbReference type="GO" id="GO:0005886">
    <property type="term" value="C:plasma membrane"/>
    <property type="evidence" value="ECO:0007669"/>
    <property type="project" value="UniProtKB-SubCell"/>
</dbReference>
<comment type="caution">
    <text evidence="12">The sequence shown here is derived from an EMBL/GenBank/DDBJ whole genome shotgun (WGS) entry which is preliminary data.</text>
</comment>
<feature type="domain" description="ABC transporter" evidence="10">
    <location>
        <begin position="334"/>
        <end position="569"/>
    </location>
</feature>
<dbReference type="Pfam" id="PF00664">
    <property type="entry name" value="ABC_membrane"/>
    <property type="match status" value="1"/>
</dbReference>
<feature type="transmembrane region" description="Helical" evidence="9">
    <location>
        <begin position="157"/>
        <end position="176"/>
    </location>
</feature>
<dbReference type="GO" id="GO:0005524">
    <property type="term" value="F:ATP binding"/>
    <property type="evidence" value="ECO:0007669"/>
    <property type="project" value="UniProtKB-KW"/>
</dbReference>
<gene>
    <name evidence="12" type="ORF">EUA94_17185</name>
</gene>